<comment type="catalytic activity">
    <reaction evidence="6">
        <text>a 5'-end (N(7)-methyl 5'-triphosphoguanosine)-ribonucleoside in snRNA + S-adenosyl-L-methionine = a 5'-end (N(2),N(7)-dimethyl 5'-triphosphoguanosine)-ribonucleoside in snRNA + S-adenosyl-L-homocysteine + H(+)</text>
        <dbReference type="Rhea" id="RHEA:78471"/>
        <dbReference type="Rhea" id="RHEA-COMP:19085"/>
        <dbReference type="Rhea" id="RHEA-COMP:19087"/>
        <dbReference type="ChEBI" id="CHEBI:15378"/>
        <dbReference type="ChEBI" id="CHEBI:57856"/>
        <dbReference type="ChEBI" id="CHEBI:59789"/>
        <dbReference type="ChEBI" id="CHEBI:156461"/>
        <dbReference type="ChEBI" id="CHEBI:172880"/>
    </reaction>
    <physiologicalReaction direction="left-to-right" evidence="6">
        <dbReference type="Rhea" id="RHEA:78472"/>
    </physiologicalReaction>
</comment>
<dbReference type="KEGG" id="goe:100897763"/>
<accession>A0AAJ6QMF2</accession>
<comment type="catalytic activity">
    <reaction evidence="4">
        <text>a 5'-end (N(7)-methyl 5'-triphosphoguanosine)-ribonucleoside in snoRNA + S-adenosyl-L-methionine = a 5'-end (N(2),N(7)-dimethyl 5'-triphosphoguanosine)-ribonucleoside in snoRNA + S-adenosyl-L-homocysteine + H(+)</text>
        <dbReference type="Rhea" id="RHEA:78475"/>
        <dbReference type="Rhea" id="RHEA-COMP:19086"/>
        <dbReference type="Rhea" id="RHEA-COMP:19088"/>
        <dbReference type="ChEBI" id="CHEBI:15378"/>
        <dbReference type="ChEBI" id="CHEBI:57856"/>
        <dbReference type="ChEBI" id="CHEBI:59789"/>
        <dbReference type="ChEBI" id="CHEBI:156461"/>
        <dbReference type="ChEBI" id="CHEBI:172880"/>
    </reaction>
    <physiologicalReaction direction="left-to-right" evidence="4">
        <dbReference type="Rhea" id="RHEA:78476"/>
    </physiologicalReaction>
</comment>
<dbReference type="CDD" id="cd02440">
    <property type="entry name" value="AdoMet_MTases"/>
    <property type="match status" value="1"/>
</dbReference>
<dbReference type="SUPFAM" id="SSF53335">
    <property type="entry name" value="S-adenosyl-L-methionine-dependent methyltransferases"/>
    <property type="match status" value="1"/>
</dbReference>
<comment type="catalytic activity">
    <reaction evidence="3">
        <text>a 5'-end (N(2),N(7)-dimethyl 5'-triphosphoguanosine)-ribonucleoside in snoRNA + S-adenosyl-L-methionine = a 5'-end (N(2),N(2),N(7)-trimethyl 5'-triphosphoguanosine)-ribonucleoside in snoRNA + S-adenosyl-L-homocysteine + H(+)</text>
        <dbReference type="Rhea" id="RHEA:78507"/>
        <dbReference type="Rhea" id="RHEA-COMP:19088"/>
        <dbReference type="Rhea" id="RHEA-COMP:19090"/>
        <dbReference type="ChEBI" id="CHEBI:15378"/>
        <dbReference type="ChEBI" id="CHEBI:57856"/>
        <dbReference type="ChEBI" id="CHEBI:59789"/>
        <dbReference type="ChEBI" id="CHEBI:167623"/>
        <dbReference type="ChEBI" id="CHEBI:172880"/>
    </reaction>
    <physiologicalReaction direction="left-to-right" evidence="3">
        <dbReference type="Rhea" id="RHEA:78508"/>
    </physiologicalReaction>
</comment>
<dbReference type="PANTHER" id="PTHR14741">
    <property type="entry name" value="S-ADENOSYLMETHIONINE-DEPENDENT METHYLTRANSFERASE RELATED"/>
    <property type="match status" value="1"/>
</dbReference>
<dbReference type="GO" id="GO:0005634">
    <property type="term" value="C:nucleus"/>
    <property type="evidence" value="ECO:0007669"/>
    <property type="project" value="TreeGrafter"/>
</dbReference>
<feature type="region of interest" description="Disordered" evidence="8">
    <location>
        <begin position="212"/>
        <end position="244"/>
    </location>
</feature>
<comment type="similarity">
    <text evidence="2">Belongs to the methyltransferase superfamily. Trimethylguanosine synthase family.</text>
</comment>
<evidence type="ECO:0000256" key="6">
    <source>
        <dbReference type="ARBA" id="ARBA00049075"/>
    </source>
</evidence>
<evidence type="ECO:0000256" key="1">
    <source>
        <dbReference type="ARBA" id="ARBA00018517"/>
    </source>
</evidence>
<evidence type="ECO:0000256" key="3">
    <source>
        <dbReference type="ARBA" id="ARBA00047418"/>
    </source>
</evidence>
<dbReference type="Proteomes" id="UP000694867">
    <property type="component" value="Unplaced"/>
</dbReference>
<organism evidence="9 10">
    <name type="scientific">Galendromus occidentalis</name>
    <name type="common">western predatory mite</name>
    <dbReference type="NCBI Taxonomy" id="34638"/>
    <lineage>
        <taxon>Eukaryota</taxon>
        <taxon>Metazoa</taxon>
        <taxon>Ecdysozoa</taxon>
        <taxon>Arthropoda</taxon>
        <taxon>Chelicerata</taxon>
        <taxon>Arachnida</taxon>
        <taxon>Acari</taxon>
        <taxon>Parasitiformes</taxon>
        <taxon>Mesostigmata</taxon>
        <taxon>Gamasina</taxon>
        <taxon>Phytoseioidea</taxon>
        <taxon>Phytoseiidae</taxon>
        <taxon>Typhlodrominae</taxon>
        <taxon>Galendromus</taxon>
    </lineage>
</organism>
<dbReference type="RefSeq" id="XP_003739694.1">
    <property type="nucleotide sequence ID" value="XM_003739646.2"/>
</dbReference>
<dbReference type="InterPro" id="IPR029063">
    <property type="entry name" value="SAM-dependent_MTases_sf"/>
</dbReference>
<reference evidence="10" key="1">
    <citation type="submission" date="2025-08" db="UniProtKB">
        <authorList>
            <consortium name="RefSeq"/>
        </authorList>
    </citation>
    <scope>IDENTIFICATION</scope>
</reference>
<dbReference type="InterPro" id="IPR019012">
    <property type="entry name" value="RNA_cap_Gua-N2-MeTrfase"/>
</dbReference>
<name>A0AAJ6QMF2_9ACAR</name>
<keyword evidence="9" id="KW-1185">Reference proteome</keyword>
<evidence type="ECO:0000256" key="8">
    <source>
        <dbReference type="SAM" id="MobiDB-lite"/>
    </source>
</evidence>
<evidence type="ECO:0000313" key="9">
    <source>
        <dbReference type="Proteomes" id="UP000694867"/>
    </source>
</evidence>
<feature type="region of interest" description="Disordered" evidence="8">
    <location>
        <begin position="301"/>
        <end position="337"/>
    </location>
</feature>
<evidence type="ECO:0000256" key="7">
    <source>
        <dbReference type="ARBA" id="ARBA00049790"/>
    </source>
</evidence>
<evidence type="ECO:0000313" key="10">
    <source>
        <dbReference type="RefSeq" id="XP_003739694.1"/>
    </source>
</evidence>
<proteinExistence type="inferred from homology"/>
<dbReference type="Gene3D" id="3.40.50.150">
    <property type="entry name" value="Vaccinia Virus protein VP39"/>
    <property type="match status" value="1"/>
</dbReference>
<dbReference type="GO" id="GO:0071164">
    <property type="term" value="F:RNA cap trimethylguanosine synthase activity"/>
    <property type="evidence" value="ECO:0007669"/>
    <property type="project" value="TreeGrafter"/>
</dbReference>
<dbReference type="GeneID" id="100897763"/>
<evidence type="ECO:0000256" key="4">
    <source>
        <dbReference type="ARBA" id="ARBA00048740"/>
    </source>
</evidence>
<comment type="catalytic activity">
    <reaction evidence="5">
        <text>a 5'-end (N(2),N(7)-dimethyl 5'-triphosphoguanosine)-ribonucleoside in snRNA + S-adenosyl-L-methionine = a 5'-end (N(2),N(2),N(7)-trimethyl 5'-triphosphoguanosine)-ribonucleoside in snRNA + S-adenosyl-L-homocysteine + H(+)</text>
        <dbReference type="Rhea" id="RHEA:78479"/>
        <dbReference type="Rhea" id="RHEA-COMP:19087"/>
        <dbReference type="Rhea" id="RHEA-COMP:19089"/>
        <dbReference type="ChEBI" id="CHEBI:15378"/>
        <dbReference type="ChEBI" id="CHEBI:57856"/>
        <dbReference type="ChEBI" id="CHEBI:59789"/>
        <dbReference type="ChEBI" id="CHEBI:167623"/>
        <dbReference type="ChEBI" id="CHEBI:172880"/>
    </reaction>
    <physiologicalReaction direction="left-to-right" evidence="5">
        <dbReference type="Rhea" id="RHEA:78480"/>
    </physiologicalReaction>
</comment>
<feature type="region of interest" description="Disordered" evidence="8">
    <location>
        <begin position="388"/>
        <end position="411"/>
    </location>
</feature>
<protein>
    <recommendedName>
        <fullName evidence="1">Trimethylguanosine synthase</fullName>
    </recommendedName>
    <alternativeName>
        <fullName evidence="7">Cap-specific guanine-N(2) methyltransferase</fullName>
    </alternativeName>
</protein>
<dbReference type="Pfam" id="PF09445">
    <property type="entry name" value="Methyltransf_15"/>
    <property type="match status" value="1"/>
</dbReference>
<dbReference type="PANTHER" id="PTHR14741:SF32">
    <property type="entry name" value="TRIMETHYLGUANOSINE SYNTHASE"/>
    <property type="match status" value="1"/>
</dbReference>
<sequence>MVETLRGAGHCDRVLTSRRIIFPQLTEETARGKHIMVLHDRGRRAEKTLKQIIKHDILCGGSYEHLGGNVYLVDRPKDGHIESVSLDVEGSESRVFFVECSPEHENHWGRCTADGFSCGILDMDVWQKILEGSGPNDFTVSRSYHMDCEPDWTLESEPDPMSEEQQAMLECGLPLNFGQSRDFSKVCDDAILVESCIVEKDYDRELNDLNSSTERLTVSESPPPEADEVSGTTGSDFPGTDPAPGSLSEAQFRVFWLLHGERLCTDSWRAKYGTYMSDASVLDQSDCADEGICRDLSANNSFSQEDKDSRSALNAHPRAAAANGTEPESDEESNANDHSAAWSKLWREHAWEVYLQQMNRLLKDEVPLHACADVQEQQNISMGAVGEDAEGAEAAGHNEEDQAADGESSFPGKRSLSLNDFGLVTDGESCSIDNRLIKNHKLKKIKKESHNHKRLPLTTSADALEDAPKDARLAKYWAQRYRLFRKFDDGIRLNETAWFSVTPEKIAEHVAARMCPKSQRKSNFVIDAFCGVGGDAVQLGLRSQLVLAIDIDRETIEMAKHNAAIYGVEKRLDFIQADMNTFVPRISPDAVLFTPPWGGPEYKDKDAYDLSDMEVDLVKIFRRWQQVTPNIALIVPRNTKVEKLCELGRVELEQNLLNKKIKTLTAYYGDLICK</sequence>
<dbReference type="AlphaFoldDB" id="A0AAJ6QMF2"/>
<gene>
    <name evidence="10" type="primary">LOC100897763</name>
</gene>
<evidence type="ECO:0000256" key="5">
    <source>
        <dbReference type="ARBA" id="ARBA00048763"/>
    </source>
</evidence>
<feature type="compositionally biased region" description="Low complexity" evidence="8">
    <location>
        <begin position="312"/>
        <end position="322"/>
    </location>
</feature>
<evidence type="ECO:0000256" key="2">
    <source>
        <dbReference type="ARBA" id="ARBA00025783"/>
    </source>
</evidence>